<dbReference type="RefSeq" id="WP_188981039.1">
    <property type="nucleotide sequence ID" value="NZ_BMPG01000010.1"/>
</dbReference>
<sequence length="623" mass="70749">MSTNDTTATQPITVNLEDRSTDTAAYQSELIHEEAEADRDDDILKDYDTLDVPDPIDHGHGINAVINDLDRDADAEGGRSFYERLFRYYQRNVDDRDAEPLVLVEDVHVRLDWLHDDYPAHLVLRSKGCEFNTADEDGNAKSQIYEYSLGIMRYEEGDDGEQTLDADATSNLRAPVSYQCWVRPQNEDLVYPSGDTTPAPYGEGTRFHVQTTYANSRESLVRTVHIMGLAAHALGIQKPAWETLDRDSWRIWKGEVHHRIDEKLMSAVVQRLREARSLLEYGGGGDVDGDGTMTEGRYVEEVVRSDRWDILGFNGYARRDGYDLAVKVYRLGPSVSDRRLRHPKIEAYLAGTNGDTELPHADEWAAIRGTLRQLASTFTVKAGVNLPKFIEDDYYKPMDRERVDTLIPAGWRQAVQQANDARMHRLRDVVYSAVGTKSKFDLLYAVAIMNGASYDELVDILGLTRDHIMKLVSDLEDEDILLRVTMPRIVIYNNEELRINALDELQAIHPDEDLRSIRARGEGRRENRQEQRRKNEQERQRADDHDEPEDAHRDTDADSGDTRASTGGDTDDTPSDSDAPATWQPFADVDMTGEQLGRALDRGFLDDTDVEVRTDPYPALFPR</sequence>
<protein>
    <submittedName>
        <fullName evidence="2">Uncharacterized protein</fullName>
    </submittedName>
</protein>
<evidence type="ECO:0000256" key="1">
    <source>
        <dbReference type="SAM" id="MobiDB-lite"/>
    </source>
</evidence>
<proteinExistence type="predicted"/>
<evidence type="ECO:0000313" key="2">
    <source>
        <dbReference type="EMBL" id="GGL73320.1"/>
    </source>
</evidence>
<dbReference type="Proteomes" id="UP000607197">
    <property type="component" value="Unassembled WGS sequence"/>
</dbReference>
<dbReference type="EMBL" id="BMPG01000010">
    <property type="protein sequence ID" value="GGL73320.1"/>
    <property type="molecule type" value="Genomic_DNA"/>
</dbReference>
<dbReference type="AlphaFoldDB" id="A0A830FGI8"/>
<feature type="compositionally biased region" description="Basic and acidic residues" evidence="1">
    <location>
        <begin position="599"/>
        <end position="614"/>
    </location>
</feature>
<reference evidence="2" key="2">
    <citation type="submission" date="2020-09" db="EMBL/GenBank/DDBJ databases">
        <authorList>
            <person name="Sun Q."/>
            <person name="Ohkuma M."/>
        </authorList>
    </citation>
    <scope>NUCLEOTIDE SEQUENCE</scope>
    <source>
        <strain evidence="2">JCM 19596</strain>
    </source>
</reference>
<organism evidence="2 3">
    <name type="scientific">Halocalculus aciditolerans</name>
    <dbReference type="NCBI Taxonomy" id="1383812"/>
    <lineage>
        <taxon>Archaea</taxon>
        <taxon>Methanobacteriati</taxon>
        <taxon>Methanobacteriota</taxon>
        <taxon>Stenosarchaea group</taxon>
        <taxon>Halobacteria</taxon>
        <taxon>Halobacteriales</taxon>
        <taxon>Halobacteriaceae</taxon>
        <taxon>Halocalculus</taxon>
    </lineage>
</organism>
<evidence type="ECO:0000313" key="3">
    <source>
        <dbReference type="Proteomes" id="UP000607197"/>
    </source>
</evidence>
<name>A0A830FGI8_9EURY</name>
<feature type="compositionally biased region" description="Basic and acidic residues" evidence="1">
    <location>
        <begin position="517"/>
        <end position="556"/>
    </location>
</feature>
<dbReference type="InterPro" id="IPR036390">
    <property type="entry name" value="WH_DNA-bd_sf"/>
</dbReference>
<reference evidence="2" key="1">
    <citation type="journal article" date="2014" name="Int. J. Syst. Evol. Microbiol.">
        <title>Complete genome sequence of Corynebacterium casei LMG S-19264T (=DSM 44701T), isolated from a smear-ripened cheese.</title>
        <authorList>
            <consortium name="US DOE Joint Genome Institute (JGI-PGF)"/>
            <person name="Walter F."/>
            <person name="Albersmeier A."/>
            <person name="Kalinowski J."/>
            <person name="Ruckert C."/>
        </authorList>
    </citation>
    <scope>NUCLEOTIDE SEQUENCE</scope>
    <source>
        <strain evidence="2">JCM 19596</strain>
    </source>
</reference>
<gene>
    <name evidence="2" type="ORF">GCM10009039_34300</name>
</gene>
<dbReference type="SUPFAM" id="SSF46785">
    <property type="entry name" value="Winged helix' DNA-binding domain"/>
    <property type="match status" value="1"/>
</dbReference>
<comment type="caution">
    <text evidence="2">The sequence shown here is derived from an EMBL/GenBank/DDBJ whole genome shotgun (WGS) entry which is preliminary data.</text>
</comment>
<feature type="region of interest" description="Disordered" evidence="1">
    <location>
        <begin position="517"/>
        <end position="623"/>
    </location>
</feature>
<accession>A0A830FGI8</accession>
<keyword evidence="3" id="KW-1185">Reference proteome</keyword>
<dbReference type="OrthoDB" id="240669at2157"/>